<protein>
    <submittedName>
        <fullName evidence="1">Adaptin_N domain-containing protein</fullName>
    </submittedName>
</protein>
<reference evidence="1" key="1">
    <citation type="submission" date="2017-02" db="UniProtKB">
        <authorList>
            <consortium name="WormBaseParasite"/>
        </authorList>
    </citation>
    <scope>IDENTIFICATION</scope>
</reference>
<evidence type="ECO:0000313" key="1">
    <source>
        <dbReference type="WBParaSite" id="HPLM_0001816201-mRNA-1"/>
    </source>
</evidence>
<name>A0A0N4X1G7_HAEPC</name>
<dbReference type="WBParaSite" id="HPLM_0001816201-mRNA-1">
    <property type="protein sequence ID" value="HPLM_0001816201-mRNA-1"/>
    <property type="gene ID" value="HPLM_0001816201"/>
</dbReference>
<accession>A0A0N4X1G7</accession>
<organism evidence="1">
    <name type="scientific">Haemonchus placei</name>
    <name type="common">Barber's pole worm</name>
    <dbReference type="NCBI Taxonomy" id="6290"/>
    <lineage>
        <taxon>Eukaryota</taxon>
        <taxon>Metazoa</taxon>
        <taxon>Ecdysozoa</taxon>
        <taxon>Nematoda</taxon>
        <taxon>Chromadorea</taxon>
        <taxon>Rhabditida</taxon>
        <taxon>Rhabditina</taxon>
        <taxon>Rhabditomorpha</taxon>
        <taxon>Strongyloidea</taxon>
        <taxon>Trichostrongylidae</taxon>
        <taxon>Haemonchus</taxon>
    </lineage>
</organism>
<dbReference type="AlphaFoldDB" id="A0A0N4X1G7"/>
<proteinExistence type="predicted"/>
<sequence>LFYYRCLFLSKPQMDTLSLLTALADLLHFPKNGMPSPLAALFHRPKVSKKEKIHLLMIYRVVRCSLSGEVPSELDPVIWQMVVGRPVLSSRR</sequence>